<evidence type="ECO:0000256" key="1">
    <source>
        <dbReference type="ARBA" id="ARBA00009080"/>
    </source>
</evidence>
<evidence type="ECO:0000256" key="2">
    <source>
        <dbReference type="ARBA" id="ARBA00023002"/>
    </source>
</evidence>
<dbReference type="GO" id="GO:0046487">
    <property type="term" value="P:glyoxylate metabolic process"/>
    <property type="evidence" value="ECO:0007669"/>
    <property type="project" value="InterPro"/>
</dbReference>
<evidence type="ECO:0000259" key="6">
    <source>
        <dbReference type="Pfam" id="PF14833"/>
    </source>
</evidence>
<keyword evidence="3" id="KW-0520">NAD</keyword>
<dbReference type="Pfam" id="PF14833">
    <property type="entry name" value="NAD_binding_11"/>
    <property type="match status" value="1"/>
</dbReference>
<dbReference type="GO" id="GO:0050661">
    <property type="term" value="F:NADP binding"/>
    <property type="evidence" value="ECO:0007669"/>
    <property type="project" value="InterPro"/>
</dbReference>
<comment type="caution">
    <text evidence="7">The sequence shown here is derived from an EMBL/GenBank/DDBJ whole genome shotgun (WGS) entry which is preliminary data.</text>
</comment>
<sequence>MSRIAFIGLGIMGSPMAGHLVRAGHEVTGFDLGEDALARLRAAGGASAGGVAEAVKGAEVVITMLPADPQVEAVLPEILGNAESGALYIDFSTITPQTSQKVAREGAARGLRVLDAPVSGGEKGAIDGVLSIMVGGAPEDFEAATPVFEAIGRTFKLVGPAGAGQYVKAANQLVVGGTYALVAEAIVLMEAAGVDAAAGLDVLAGGLAASRILDIKRESMLARDFRPGFRIDLHHKDMGIILDAARGAEVAIPMGALTAQLIAAARAQGHGGLDHSALLKVTESLSGRDS</sequence>
<dbReference type="InterPro" id="IPR013328">
    <property type="entry name" value="6PGD_dom2"/>
</dbReference>
<dbReference type="InterPro" id="IPR002204">
    <property type="entry name" value="3-OH-isobutyrate_DH-rel_CS"/>
</dbReference>
<dbReference type="InterPro" id="IPR006115">
    <property type="entry name" value="6PGDH_NADP-bd"/>
</dbReference>
<dbReference type="InterPro" id="IPR015815">
    <property type="entry name" value="HIBADH-related"/>
</dbReference>
<dbReference type="InterPro" id="IPR006398">
    <property type="entry name" value="Tartro_sem_red"/>
</dbReference>
<dbReference type="SUPFAM" id="SSF51735">
    <property type="entry name" value="NAD(P)-binding Rossmann-fold domains"/>
    <property type="match status" value="1"/>
</dbReference>
<evidence type="ECO:0000256" key="3">
    <source>
        <dbReference type="ARBA" id="ARBA00023027"/>
    </source>
</evidence>
<keyword evidence="8" id="KW-1185">Reference proteome</keyword>
<feature type="domain" description="3-hydroxyisobutyrate dehydrogenase-like NAD-binding" evidence="6">
    <location>
        <begin position="162"/>
        <end position="281"/>
    </location>
</feature>
<dbReference type="InterPro" id="IPR008927">
    <property type="entry name" value="6-PGluconate_DH-like_C_sf"/>
</dbReference>
<evidence type="ECO:0000313" key="8">
    <source>
        <dbReference type="Proteomes" id="UP000562352"/>
    </source>
</evidence>
<dbReference type="GO" id="GO:0008679">
    <property type="term" value="F:2-hydroxy-3-oxopropionate reductase activity"/>
    <property type="evidence" value="ECO:0007669"/>
    <property type="project" value="UniProtKB-EC"/>
</dbReference>
<accession>A0A841D0K3</accession>
<dbReference type="GO" id="GO:0051287">
    <property type="term" value="F:NAD binding"/>
    <property type="evidence" value="ECO:0007669"/>
    <property type="project" value="InterPro"/>
</dbReference>
<name>A0A841D0K3_PLAVE</name>
<dbReference type="PROSITE" id="PS00895">
    <property type="entry name" value="3_HYDROXYISOBUT_DH"/>
    <property type="match status" value="1"/>
</dbReference>
<dbReference type="RefSeq" id="WP_184938960.1">
    <property type="nucleotide sequence ID" value="NZ_BAAAWZ010000001.1"/>
</dbReference>
<dbReference type="PANTHER" id="PTHR43060:SF15">
    <property type="entry name" value="3-HYDROXYISOBUTYRATE DEHYDROGENASE-LIKE 1, MITOCHONDRIAL-RELATED"/>
    <property type="match status" value="1"/>
</dbReference>
<protein>
    <submittedName>
        <fullName evidence="7">2-hydroxy-3-oxopropionate reductase</fullName>
        <ecNumber evidence="7">1.1.1.60</ecNumber>
    </submittedName>
</protein>
<dbReference type="EC" id="1.1.1.60" evidence="7"/>
<evidence type="ECO:0000256" key="4">
    <source>
        <dbReference type="PIRSR" id="PIRSR000103-1"/>
    </source>
</evidence>
<dbReference type="PANTHER" id="PTHR43060">
    <property type="entry name" value="3-HYDROXYISOBUTYRATE DEHYDROGENASE-LIKE 1, MITOCHONDRIAL-RELATED"/>
    <property type="match status" value="1"/>
</dbReference>
<dbReference type="NCBIfam" id="TIGR01505">
    <property type="entry name" value="tartro_sem_red"/>
    <property type="match status" value="1"/>
</dbReference>
<dbReference type="InterPro" id="IPR036291">
    <property type="entry name" value="NAD(P)-bd_dom_sf"/>
</dbReference>
<proteinExistence type="inferred from homology"/>
<dbReference type="SUPFAM" id="SSF48179">
    <property type="entry name" value="6-phosphogluconate dehydrogenase C-terminal domain-like"/>
    <property type="match status" value="1"/>
</dbReference>
<evidence type="ECO:0000259" key="5">
    <source>
        <dbReference type="Pfam" id="PF03446"/>
    </source>
</evidence>
<dbReference type="Gene3D" id="3.40.50.720">
    <property type="entry name" value="NAD(P)-binding Rossmann-like Domain"/>
    <property type="match status" value="1"/>
</dbReference>
<dbReference type="InterPro" id="IPR029154">
    <property type="entry name" value="HIBADH-like_NADP-bd"/>
</dbReference>
<comment type="similarity">
    <text evidence="1">Belongs to the HIBADH-related family.</text>
</comment>
<evidence type="ECO:0000313" key="7">
    <source>
        <dbReference type="EMBL" id="MBB5961827.1"/>
    </source>
</evidence>
<organism evidence="7 8">
    <name type="scientific">Planomonospora venezuelensis</name>
    <dbReference type="NCBI Taxonomy" id="1999"/>
    <lineage>
        <taxon>Bacteria</taxon>
        <taxon>Bacillati</taxon>
        <taxon>Actinomycetota</taxon>
        <taxon>Actinomycetes</taxon>
        <taxon>Streptosporangiales</taxon>
        <taxon>Streptosporangiaceae</taxon>
        <taxon>Planomonospora</taxon>
    </lineage>
</organism>
<dbReference type="GO" id="GO:0016054">
    <property type="term" value="P:organic acid catabolic process"/>
    <property type="evidence" value="ECO:0007669"/>
    <property type="project" value="UniProtKB-ARBA"/>
</dbReference>
<feature type="domain" description="6-phosphogluconate dehydrogenase NADP-binding" evidence="5">
    <location>
        <begin position="3"/>
        <end position="159"/>
    </location>
</feature>
<dbReference type="Proteomes" id="UP000562352">
    <property type="component" value="Unassembled WGS sequence"/>
</dbReference>
<dbReference type="AlphaFoldDB" id="A0A841D0K3"/>
<dbReference type="Gene3D" id="1.10.1040.10">
    <property type="entry name" value="N-(1-d-carboxylethyl)-l-norvaline Dehydrogenase, domain 2"/>
    <property type="match status" value="1"/>
</dbReference>
<gene>
    <name evidence="7" type="ORF">FHS22_001084</name>
</gene>
<reference evidence="7 8" key="1">
    <citation type="submission" date="2020-08" db="EMBL/GenBank/DDBJ databases">
        <title>Genomic Encyclopedia of Type Strains, Phase III (KMG-III): the genomes of soil and plant-associated and newly described type strains.</title>
        <authorList>
            <person name="Whitman W."/>
        </authorList>
    </citation>
    <scope>NUCLEOTIDE SEQUENCE [LARGE SCALE GENOMIC DNA]</scope>
    <source>
        <strain evidence="7 8">CECT 3303</strain>
    </source>
</reference>
<dbReference type="Pfam" id="PF03446">
    <property type="entry name" value="NAD_binding_2"/>
    <property type="match status" value="1"/>
</dbReference>
<keyword evidence="2 7" id="KW-0560">Oxidoreductase</keyword>
<dbReference type="EMBL" id="JACHJJ010000002">
    <property type="protein sequence ID" value="MBB5961827.1"/>
    <property type="molecule type" value="Genomic_DNA"/>
</dbReference>
<dbReference type="PIRSF" id="PIRSF000103">
    <property type="entry name" value="HIBADH"/>
    <property type="match status" value="1"/>
</dbReference>
<feature type="active site" evidence="4">
    <location>
        <position position="168"/>
    </location>
</feature>